<comment type="caution">
    <text evidence="2">The sequence shown here is derived from an EMBL/GenBank/DDBJ whole genome shotgun (WGS) entry which is preliminary data.</text>
</comment>
<dbReference type="AlphaFoldDB" id="A0A5N5T703"/>
<gene>
    <name evidence="2" type="ORF">Anas_09396</name>
</gene>
<sequence length="243" mass="29386">MKLCPKCKVPIYNTKRYQNIIVPAYELVLKTTRTYIAKQPENERYGLRHFVFDERFDPIPHQEYQLNDFRREMVRRLGNMRENGLIFDIEGKILNLIKKYNKYKNHISQQAMFEFSCELRRLEICNYVEKCRQKYEYFLKPLNDAEEIALRNTLKEIDSVIKLNVKFDEETEELLTLHLKELKQYIQDSDQVLNTERMVIYESLSLQQDFAYHNKHCERFSSERERDEAKVPEKIECEHDVGP</sequence>
<evidence type="ECO:0000313" key="3">
    <source>
        <dbReference type="Proteomes" id="UP000326759"/>
    </source>
</evidence>
<evidence type="ECO:0000313" key="2">
    <source>
        <dbReference type="EMBL" id="KAB7501959.1"/>
    </source>
</evidence>
<feature type="region of interest" description="Disordered" evidence="1">
    <location>
        <begin position="223"/>
        <end position="243"/>
    </location>
</feature>
<evidence type="ECO:0000256" key="1">
    <source>
        <dbReference type="SAM" id="MobiDB-lite"/>
    </source>
</evidence>
<dbReference type="Proteomes" id="UP000326759">
    <property type="component" value="Unassembled WGS sequence"/>
</dbReference>
<name>A0A5N5T703_9CRUS</name>
<reference evidence="2 3" key="1">
    <citation type="journal article" date="2019" name="PLoS Biol.">
        <title>Sex chromosomes control vertical transmission of feminizing Wolbachia symbionts in an isopod.</title>
        <authorList>
            <person name="Becking T."/>
            <person name="Chebbi M.A."/>
            <person name="Giraud I."/>
            <person name="Moumen B."/>
            <person name="Laverre T."/>
            <person name="Caubet Y."/>
            <person name="Peccoud J."/>
            <person name="Gilbert C."/>
            <person name="Cordaux R."/>
        </authorList>
    </citation>
    <scope>NUCLEOTIDE SEQUENCE [LARGE SCALE GENOMIC DNA]</scope>
    <source>
        <strain evidence="2">ANa2</strain>
        <tissue evidence="2">Whole body excluding digestive tract and cuticle</tissue>
    </source>
</reference>
<protein>
    <submittedName>
        <fullName evidence="2">Uncharacterized protein</fullName>
    </submittedName>
</protein>
<dbReference type="OrthoDB" id="2423195at2759"/>
<organism evidence="2 3">
    <name type="scientific">Armadillidium nasatum</name>
    <dbReference type="NCBI Taxonomy" id="96803"/>
    <lineage>
        <taxon>Eukaryota</taxon>
        <taxon>Metazoa</taxon>
        <taxon>Ecdysozoa</taxon>
        <taxon>Arthropoda</taxon>
        <taxon>Crustacea</taxon>
        <taxon>Multicrustacea</taxon>
        <taxon>Malacostraca</taxon>
        <taxon>Eumalacostraca</taxon>
        <taxon>Peracarida</taxon>
        <taxon>Isopoda</taxon>
        <taxon>Oniscidea</taxon>
        <taxon>Crinocheta</taxon>
        <taxon>Armadillidiidae</taxon>
        <taxon>Armadillidium</taxon>
    </lineage>
</organism>
<dbReference type="EMBL" id="SEYY01008949">
    <property type="protein sequence ID" value="KAB7501959.1"/>
    <property type="molecule type" value="Genomic_DNA"/>
</dbReference>
<keyword evidence="3" id="KW-1185">Reference proteome</keyword>
<proteinExistence type="predicted"/>
<accession>A0A5N5T703</accession>